<name>A0A0A9BVQ9_ARUDO</name>
<reference evidence="1" key="2">
    <citation type="journal article" date="2015" name="Data Brief">
        <title>Shoot transcriptome of the giant reed, Arundo donax.</title>
        <authorList>
            <person name="Barrero R.A."/>
            <person name="Guerrero F.D."/>
            <person name="Moolhuijzen P."/>
            <person name="Goolsby J.A."/>
            <person name="Tidwell J."/>
            <person name="Bellgard S.E."/>
            <person name="Bellgard M.I."/>
        </authorList>
    </citation>
    <scope>NUCLEOTIDE SEQUENCE</scope>
    <source>
        <tissue evidence="1">Shoot tissue taken approximately 20 cm above the soil surface</tissue>
    </source>
</reference>
<evidence type="ECO:0000313" key="1">
    <source>
        <dbReference type="EMBL" id="JAD63362.1"/>
    </source>
</evidence>
<sequence length="41" mass="4613">MGVLGFKTAMSSDILWWCPRSELITSLPCFLMSCCWLNTAV</sequence>
<reference evidence="1" key="1">
    <citation type="submission" date="2014-09" db="EMBL/GenBank/DDBJ databases">
        <authorList>
            <person name="Magalhaes I.L.F."/>
            <person name="Oliveira U."/>
            <person name="Santos F.R."/>
            <person name="Vidigal T.H.D.A."/>
            <person name="Brescovit A.D."/>
            <person name="Santos A.J."/>
        </authorList>
    </citation>
    <scope>NUCLEOTIDE SEQUENCE</scope>
    <source>
        <tissue evidence="1">Shoot tissue taken approximately 20 cm above the soil surface</tissue>
    </source>
</reference>
<protein>
    <submittedName>
        <fullName evidence="1">Uncharacterized protein</fullName>
    </submittedName>
</protein>
<dbReference type="AlphaFoldDB" id="A0A0A9BVQ9"/>
<proteinExistence type="predicted"/>
<organism evidence="1">
    <name type="scientific">Arundo donax</name>
    <name type="common">Giant reed</name>
    <name type="synonym">Donax arundinaceus</name>
    <dbReference type="NCBI Taxonomy" id="35708"/>
    <lineage>
        <taxon>Eukaryota</taxon>
        <taxon>Viridiplantae</taxon>
        <taxon>Streptophyta</taxon>
        <taxon>Embryophyta</taxon>
        <taxon>Tracheophyta</taxon>
        <taxon>Spermatophyta</taxon>
        <taxon>Magnoliopsida</taxon>
        <taxon>Liliopsida</taxon>
        <taxon>Poales</taxon>
        <taxon>Poaceae</taxon>
        <taxon>PACMAD clade</taxon>
        <taxon>Arundinoideae</taxon>
        <taxon>Arundineae</taxon>
        <taxon>Arundo</taxon>
    </lineage>
</organism>
<dbReference type="PROSITE" id="PS51257">
    <property type="entry name" value="PROKAR_LIPOPROTEIN"/>
    <property type="match status" value="1"/>
</dbReference>
<accession>A0A0A9BVQ9</accession>
<dbReference type="EMBL" id="GBRH01234533">
    <property type="protein sequence ID" value="JAD63362.1"/>
    <property type="molecule type" value="Transcribed_RNA"/>
</dbReference>